<dbReference type="STRING" id="128403.WA1_02705"/>
<gene>
    <name evidence="2" type="ORF">WA1_02705</name>
</gene>
<dbReference type="InterPro" id="IPR032710">
    <property type="entry name" value="NTF2-like_dom_sf"/>
</dbReference>
<evidence type="ECO:0000313" key="2">
    <source>
        <dbReference type="EMBL" id="KYC44070.1"/>
    </source>
</evidence>
<dbReference type="SUPFAM" id="SSF54427">
    <property type="entry name" value="NTF2-like"/>
    <property type="match status" value="1"/>
</dbReference>
<dbReference type="OrthoDB" id="512771at2"/>
<evidence type="ECO:0000313" key="3">
    <source>
        <dbReference type="Proteomes" id="UP000076925"/>
    </source>
</evidence>
<organism evidence="2 3">
    <name type="scientific">Scytonema hofmannii PCC 7110</name>
    <dbReference type="NCBI Taxonomy" id="128403"/>
    <lineage>
        <taxon>Bacteria</taxon>
        <taxon>Bacillati</taxon>
        <taxon>Cyanobacteriota</taxon>
        <taxon>Cyanophyceae</taxon>
        <taxon>Nostocales</taxon>
        <taxon>Scytonemataceae</taxon>
        <taxon>Scytonema</taxon>
    </lineage>
</organism>
<dbReference type="InterPro" id="IPR027843">
    <property type="entry name" value="DUF4440"/>
</dbReference>
<dbReference type="RefSeq" id="WP_017741370.1">
    <property type="nucleotide sequence ID" value="NZ_KQ976354.1"/>
</dbReference>
<dbReference type="Pfam" id="PF14534">
    <property type="entry name" value="DUF4440"/>
    <property type="match status" value="1"/>
</dbReference>
<dbReference type="EMBL" id="ANNX02000012">
    <property type="protein sequence ID" value="KYC44070.1"/>
    <property type="molecule type" value="Genomic_DNA"/>
</dbReference>
<sequence>MIDANEILKAMCEKYQAAVSANDSVAYGKLFAADAIRIPPGSEPEQGRDEISKSEQKDYDVAKWTIQSTPLDALRIDDQWVYGIAQANVNTVAYADGMTNSFKVTKTWLLHRENSGEWLIERQIWNLK</sequence>
<proteinExistence type="predicted"/>
<keyword evidence="3" id="KW-1185">Reference proteome</keyword>
<dbReference type="Gene3D" id="3.10.450.50">
    <property type="match status" value="1"/>
</dbReference>
<evidence type="ECO:0000259" key="1">
    <source>
        <dbReference type="Pfam" id="PF14534"/>
    </source>
</evidence>
<reference evidence="2 3" key="1">
    <citation type="journal article" date="2013" name="Genome Biol. Evol.">
        <title>Genomes of Stigonematalean cyanobacteria (subsection V) and the evolution of oxygenic photosynthesis from prokaryotes to plastids.</title>
        <authorList>
            <person name="Dagan T."/>
            <person name="Roettger M."/>
            <person name="Stucken K."/>
            <person name="Landan G."/>
            <person name="Koch R."/>
            <person name="Major P."/>
            <person name="Gould S.B."/>
            <person name="Goremykin V.V."/>
            <person name="Rippka R."/>
            <person name="Tandeau de Marsac N."/>
            <person name="Gugger M."/>
            <person name="Lockhart P.J."/>
            <person name="Allen J.F."/>
            <person name="Brune I."/>
            <person name="Maus I."/>
            <person name="Puhler A."/>
            <person name="Martin W.F."/>
        </authorList>
    </citation>
    <scope>NUCLEOTIDE SEQUENCE [LARGE SCALE GENOMIC DNA]</scope>
    <source>
        <strain evidence="2 3">PCC 7110</strain>
    </source>
</reference>
<accession>A0A139XHA4</accession>
<protein>
    <submittedName>
        <fullName evidence="2">DUF4440 domain-containing protein</fullName>
    </submittedName>
</protein>
<name>A0A139XHA4_9CYAN</name>
<dbReference type="AlphaFoldDB" id="A0A139XHA4"/>
<dbReference type="Proteomes" id="UP000076925">
    <property type="component" value="Unassembled WGS sequence"/>
</dbReference>
<feature type="domain" description="DUF4440" evidence="1">
    <location>
        <begin position="9"/>
        <end position="120"/>
    </location>
</feature>
<comment type="caution">
    <text evidence="2">The sequence shown here is derived from an EMBL/GenBank/DDBJ whole genome shotgun (WGS) entry which is preliminary data.</text>
</comment>